<dbReference type="EMBL" id="JBHRZO010000002">
    <property type="protein sequence ID" value="MFC3847013.1"/>
    <property type="molecule type" value="Genomic_DNA"/>
</dbReference>
<dbReference type="RefSeq" id="WP_104752210.1">
    <property type="nucleotide sequence ID" value="NZ_FZMF01000015.1"/>
</dbReference>
<organism evidence="1 2">
    <name type="scientific">Helicobacter baculiformis</name>
    <dbReference type="NCBI Taxonomy" id="427351"/>
    <lineage>
        <taxon>Bacteria</taxon>
        <taxon>Pseudomonadati</taxon>
        <taxon>Campylobacterota</taxon>
        <taxon>Epsilonproteobacteria</taxon>
        <taxon>Campylobacterales</taxon>
        <taxon>Helicobacteraceae</taxon>
        <taxon>Helicobacter</taxon>
    </lineage>
</organism>
<evidence type="ECO:0000313" key="1">
    <source>
        <dbReference type="EMBL" id="MFC3847013.1"/>
    </source>
</evidence>
<accession>A0ABV7ZEL0</accession>
<keyword evidence="1" id="KW-0067">ATP-binding</keyword>
<evidence type="ECO:0000313" key="2">
    <source>
        <dbReference type="Proteomes" id="UP001595783"/>
    </source>
</evidence>
<keyword evidence="2" id="KW-1185">Reference proteome</keyword>
<dbReference type="PANTHER" id="PTHR33295:SF18">
    <property type="entry name" value="AAA+ ATPASE DOMAIN-CONTAINING PROTEIN"/>
    <property type="match status" value="1"/>
</dbReference>
<sequence length="356" mass="41351">MLDTILQENFAHALTQKELLPRFYALKPSKLLLYGSAKVGKSMCALALARDFKHPVYVDGNDTRLEINYLKEILLTLHLENKMDILIAKHCPSDLFLPPLEHIILIQFTPTPIPQGFSAQKILPLNFAEYVCAYKKESRSTLFARFLKEGNCPATLHLNPFQKIHRKQEIYKLFLGTQFPLFKALLRFQALNVTTHHLYIQLKKTLKLSKDTFYALMRFLQESQSIFLIPHCRAPSKPRKLYFSDFSLPYALTPTHHLPCVFENMVALELIRYFEHLYCQHPFLVVHSSTITFYFLALAFPTLENLEYKLKNLLKYNPPQQLFIITINFEKQGKIGTCTYHACSFSTFVLEILPTL</sequence>
<dbReference type="Proteomes" id="UP001595783">
    <property type="component" value="Unassembled WGS sequence"/>
</dbReference>
<gene>
    <name evidence="1" type="ORF">ACFOPX_00475</name>
</gene>
<keyword evidence="1" id="KW-0547">Nucleotide-binding</keyword>
<dbReference type="GO" id="GO:0005524">
    <property type="term" value="F:ATP binding"/>
    <property type="evidence" value="ECO:0007669"/>
    <property type="project" value="UniProtKB-KW"/>
</dbReference>
<dbReference type="PANTHER" id="PTHR33295">
    <property type="entry name" value="ATPASE"/>
    <property type="match status" value="1"/>
</dbReference>
<proteinExistence type="predicted"/>
<reference evidence="2" key="1">
    <citation type="journal article" date="2019" name="Int. J. Syst. Evol. Microbiol.">
        <title>The Global Catalogue of Microorganisms (GCM) 10K type strain sequencing project: providing services to taxonomists for standard genome sequencing and annotation.</title>
        <authorList>
            <consortium name="The Broad Institute Genomics Platform"/>
            <consortium name="The Broad Institute Genome Sequencing Center for Infectious Disease"/>
            <person name="Wu L."/>
            <person name="Ma J."/>
        </authorList>
    </citation>
    <scope>NUCLEOTIDE SEQUENCE [LARGE SCALE GENOMIC DNA]</scope>
    <source>
        <strain evidence="2">CCUG 53816</strain>
    </source>
</reference>
<protein>
    <submittedName>
        <fullName evidence="1">ATP-binding protein</fullName>
    </submittedName>
</protein>
<comment type="caution">
    <text evidence="1">The sequence shown here is derived from an EMBL/GenBank/DDBJ whole genome shotgun (WGS) entry which is preliminary data.</text>
</comment>
<name>A0ABV7ZEL0_9HELI</name>